<protein>
    <submittedName>
        <fullName evidence="2">DUF1992 domain-containing protein</fullName>
    </submittedName>
</protein>
<organism evidence="2 3">
    <name type="scientific">Meridianimarinicoccus roseus</name>
    <dbReference type="NCBI Taxonomy" id="2072018"/>
    <lineage>
        <taxon>Bacteria</taxon>
        <taxon>Pseudomonadati</taxon>
        <taxon>Pseudomonadota</taxon>
        <taxon>Alphaproteobacteria</taxon>
        <taxon>Rhodobacterales</taxon>
        <taxon>Paracoccaceae</taxon>
        <taxon>Meridianimarinicoccus</taxon>
    </lineage>
</organism>
<dbReference type="InterPro" id="IPR018961">
    <property type="entry name" value="DnaJ_homolog_subfam-C_membr-28"/>
</dbReference>
<name>A0A2V2LA34_9RHOB</name>
<comment type="caution">
    <text evidence="2">The sequence shown here is derived from an EMBL/GenBank/DDBJ whole genome shotgun (WGS) entry which is preliminary data.</text>
</comment>
<proteinExistence type="predicted"/>
<dbReference type="OrthoDB" id="8448455at2"/>
<reference evidence="2 3" key="1">
    <citation type="submission" date="2018-05" db="EMBL/GenBank/DDBJ databases">
        <title>Rhodobacteraceae gen. nov., sp. nov. isolated from sea water.</title>
        <authorList>
            <person name="Ren Y."/>
        </authorList>
    </citation>
    <scope>NUCLEOTIDE SEQUENCE [LARGE SCALE GENOMIC DNA]</scope>
    <source>
        <strain evidence="2 3">TG-679</strain>
    </source>
</reference>
<dbReference type="RefSeq" id="WP_109811936.1">
    <property type="nucleotide sequence ID" value="NZ_QGKU01000038.1"/>
</dbReference>
<evidence type="ECO:0000313" key="3">
    <source>
        <dbReference type="Proteomes" id="UP000245680"/>
    </source>
</evidence>
<sequence length="110" mass="11939">MSWRDRLAERQMLKALGKGELDDLEGAGAPLPHRPGDAFVTAADAVGFRIMAQAGVLPEEISLKKQADALRAELAALTDPGARRRVMADLAQVEMRASIAAEARRRFLKS</sequence>
<dbReference type="EMBL" id="QGKU01000038">
    <property type="protein sequence ID" value="PWR02268.1"/>
    <property type="molecule type" value="Genomic_DNA"/>
</dbReference>
<dbReference type="AlphaFoldDB" id="A0A2V2LA34"/>
<evidence type="ECO:0000259" key="1">
    <source>
        <dbReference type="Pfam" id="PF09350"/>
    </source>
</evidence>
<feature type="domain" description="DnaJ homologue subfamily C member 28 conserved" evidence="1">
    <location>
        <begin position="7"/>
        <end position="74"/>
    </location>
</feature>
<dbReference type="Proteomes" id="UP000245680">
    <property type="component" value="Unassembled WGS sequence"/>
</dbReference>
<keyword evidence="3" id="KW-1185">Reference proteome</keyword>
<evidence type="ECO:0000313" key="2">
    <source>
        <dbReference type="EMBL" id="PWR02268.1"/>
    </source>
</evidence>
<dbReference type="Pfam" id="PF09350">
    <property type="entry name" value="DJC28_CD"/>
    <property type="match status" value="1"/>
</dbReference>
<gene>
    <name evidence="2" type="ORF">DKT77_11965</name>
</gene>
<accession>A0A2V2LA34</accession>